<feature type="domain" description="Rhodanese" evidence="1">
    <location>
        <begin position="17"/>
        <end position="112"/>
    </location>
</feature>
<dbReference type="InterPro" id="IPR051682">
    <property type="entry name" value="Mito_Persulfide_Diox"/>
</dbReference>
<dbReference type="InterPro" id="IPR036873">
    <property type="entry name" value="Rhodanese-like_dom_sf"/>
</dbReference>
<dbReference type="SUPFAM" id="SSF52821">
    <property type="entry name" value="Rhodanese/Cell cycle control phosphatase"/>
    <property type="match status" value="1"/>
</dbReference>
<dbReference type="Gene3D" id="3.60.15.10">
    <property type="entry name" value="Ribonuclease Z/Hydroxyacylglutathione hydrolase-like"/>
    <property type="match status" value="1"/>
</dbReference>
<dbReference type="GO" id="GO:0050313">
    <property type="term" value="F:sulfur dioxygenase activity"/>
    <property type="evidence" value="ECO:0007669"/>
    <property type="project" value="InterPro"/>
</dbReference>
<evidence type="ECO:0000259" key="1">
    <source>
        <dbReference type="PROSITE" id="PS50206"/>
    </source>
</evidence>
<dbReference type="SUPFAM" id="SSF56281">
    <property type="entry name" value="Metallo-hydrolase/oxidoreductase"/>
    <property type="match status" value="1"/>
</dbReference>
<dbReference type="AlphaFoldDB" id="A0A1Y3PXC9"/>
<protein>
    <recommendedName>
        <fullName evidence="1">Rhodanese domain-containing protein</fullName>
    </recommendedName>
</protein>
<comment type="caution">
    <text evidence="2">The sequence shown here is derived from an EMBL/GenBank/DDBJ whole genome shotgun (WGS) entry which is preliminary data.</text>
</comment>
<organism evidence="2 3">
    <name type="scientific">Bacillus thermozeamaize</name>
    <dbReference type="NCBI Taxonomy" id="230954"/>
    <lineage>
        <taxon>Bacteria</taxon>
        <taxon>Bacillati</taxon>
        <taxon>Bacillota</taxon>
        <taxon>Bacilli</taxon>
        <taxon>Bacillales</taxon>
        <taxon>Bacillaceae</taxon>
        <taxon>Bacillus</taxon>
    </lineage>
</organism>
<dbReference type="InterPro" id="IPR036866">
    <property type="entry name" value="RibonucZ/Hydroxyglut_hydro"/>
</dbReference>
<proteinExistence type="predicted"/>
<dbReference type="GO" id="GO:0006749">
    <property type="term" value="P:glutathione metabolic process"/>
    <property type="evidence" value="ECO:0007669"/>
    <property type="project" value="InterPro"/>
</dbReference>
<dbReference type="SMART" id="SM00450">
    <property type="entry name" value="RHOD"/>
    <property type="match status" value="1"/>
</dbReference>
<dbReference type="InterPro" id="IPR001763">
    <property type="entry name" value="Rhodanese-like_dom"/>
</dbReference>
<dbReference type="InterPro" id="IPR001279">
    <property type="entry name" value="Metallo-B-lactamas"/>
</dbReference>
<evidence type="ECO:0000313" key="2">
    <source>
        <dbReference type="EMBL" id="OUM90827.1"/>
    </source>
</evidence>
<dbReference type="SMART" id="SM00849">
    <property type="entry name" value="Lactamase_B"/>
    <property type="match status" value="1"/>
</dbReference>
<accession>A0A1Y3PXC9</accession>
<gene>
    <name evidence="2" type="ORF">BAA01_07600</name>
</gene>
<dbReference type="EMBL" id="LZRT01000010">
    <property type="protein sequence ID" value="OUM90827.1"/>
    <property type="molecule type" value="Genomic_DNA"/>
</dbReference>
<dbReference type="InterPro" id="IPR044528">
    <property type="entry name" value="POD-like_MBL-fold"/>
</dbReference>
<dbReference type="Proteomes" id="UP000196475">
    <property type="component" value="Unassembled WGS sequence"/>
</dbReference>
<evidence type="ECO:0000313" key="3">
    <source>
        <dbReference type="Proteomes" id="UP000196475"/>
    </source>
</evidence>
<name>A0A1Y3PXC9_9BACI</name>
<reference evidence="3" key="1">
    <citation type="submission" date="2016-06" db="EMBL/GenBank/DDBJ databases">
        <authorList>
            <person name="Nascimento L."/>
            <person name="Pereira R.V."/>
            <person name="Martins L.F."/>
            <person name="Quaggio R.B."/>
            <person name="Silva A.M."/>
            <person name="Setubal J.C."/>
        </authorList>
    </citation>
    <scope>NUCLEOTIDE SEQUENCE [LARGE SCALE GENOMIC DNA]</scope>
</reference>
<dbReference type="CDD" id="cd07724">
    <property type="entry name" value="POD-like_MBL-fold"/>
    <property type="match status" value="1"/>
</dbReference>
<dbReference type="Pfam" id="PF00581">
    <property type="entry name" value="Rhodanese"/>
    <property type="match status" value="1"/>
</dbReference>
<dbReference type="PANTHER" id="PTHR43084:SF7">
    <property type="entry name" value="BETA-LACTAMASE DOMAIN PROTEIN"/>
    <property type="match status" value="1"/>
</dbReference>
<dbReference type="PROSITE" id="PS50206">
    <property type="entry name" value="RHODANESE_3"/>
    <property type="match status" value="1"/>
</dbReference>
<dbReference type="PANTHER" id="PTHR43084">
    <property type="entry name" value="PERSULFIDE DIOXYGENASE ETHE1"/>
    <property type="match status" value="1"/>
</dbReference>
<sequence length="377" mass="42677">MSVREMTSAEVVDRILSKKELFIVDVRNADEYADWKIEGETVTSINLPYFELLGGVEPYLDRIPKDREVLVVCAKEGASRMVAEELTKAGYQTAYLKGGMKAWSTHLYKRLIYQDEDIKVYQFVRVGKGCLSYMVISGREAMVVDPIRFIDEYIQVAKDEGVSITHIVDSHLHADHISGGLELSKRTGATYYLMKSEGAIFDFEPLENHERIRFENVEVQVLAVKTPGHTPGSVSFFVNDKLLFSGDTIFVSGLGRPDLGEKVEEWAEDLYHTIYEKVSDIADDVLVLPAHYADLEKEMNQDGVIGEYLGKIRKENLIMQNVTKEEFIKHVSKSAESIKPPNYKEIVSINKGLVFKTEEEMTELEIGPNRCAVHHTA</sequence>
<dbReference type="Pfam" id="PF00753">
    <property type="entry name" value="Lactamase_B"/>
    <property type="match status" value="1"/>
</dbReference>
<dbReference type="Gene3D" id="3.40.250.10">
    <property type="entry name" value="Rhodanese-like domain"/>
    <property type="match status" value="1"/>
</dbReference>
<dbReference type="GO" id="GO:0070813">
    <property type="term" value="P:hydrogen sulfide metabolic process"/>
    <property type="evidence" value="ECO:0007669"/>
    <property type="project" value="TreeGrafter"/>
</dbReference>